<proteinExistence type="inferred from homology"/>
<dbReference type="Pfam" id="PF01053">
    <property type="entry name" value="Cys_Met_Meta_PP"/>
    <property type="match status" value="1"/>
</dbReference>
<evidence type="ECO:0000313" key="5">
    <source>
        <dbReference type="Proteomes" id="UP001431656"/>
    </source>
</evidence>
<accession>A0AAN0KCB5</accession>
<dbReference type="AlphaFoldDB" id="A0AAN0KCB5"/>
<name>A0AAN0KCB5_9ACTN</name>
<keyword evidence="2 3" id="KW-0663">Pyridoxal phosphate</keyword>
<dbReference type="KEGG" id="broo:brsh051_18810"/>
<dbReference type="InterPro" id="IPR000277">
    <property type="entry name" value="Cys/Met-Metab_PyrdxlP-dep_enz"/>
</dbReference>
<evidence type="ECO:0000256" key="3">
    <source>
        <dbReference type="RuleBase" id="RU362118"/>
    </source>
</evidence>
<dbReference type="EMBL" id="AP028056">
    <property type="protein sequence ID" value="BEH02600.1"/>
    <property type="molecule type" value="Genomic_DNA"/>
</dbReference>
<dbReference type="GO" id="GO:0019346">
    <property type="term" value="P:transsulfuration"/>
    <property type="evidence" value="ECO:0007669"/>
    <property type="project" value="InterPro"/>
</dbReference>
<organism evidence="4 5">
    <name type="scientific">Brooklawnia propionicigenes</name>
    <dbReference type="NCBI Taxonomy" id="3041175"/>
    <lineage>
        <taxon>Bacteria</taxon>
        <taxon>Bacillati</taxon>
        <taxon>Actinomycetota</taxon>
        <taxon>Actinomycetes</taxon>
        <taxon>Propionibacteriales</taxon>
        <taxon>Propionibacteriaceae</taxon>
        <taxon>Brooklawnia</taxon>
    </lineage>
</organism>
<dbReference type="GO" id="GO:0030170">
    <property type="term" value="F:pyridoxal phosphate binding"/>
    <property type="evidence" value="ECO:0007669"/>
    <property type="project" value="InterPro"/>
</dbReference>
<dbReference type="Proteomes" id="UP001431656">
    <property type="component" value="Chromosome"/>
</dbReference>
<protein>
    <submittedName>
        <fullName evidence="4">Uncharacterized protein</fullName>
    </submittedName>
</protein>
<evidence type="ECO:0000256" key="2">
    <source>
        <dbReference type="ARBA" id="ARBA00022898"/>
    </source>
</evidence>
<dbReference type="InterPro" id="IPR015422">
    <property type="entry name" value="PyrdxlP-dep_Trfase_small"/>
</dbReference>
<gene>
    <name evidence="4" type="ORF">brsh051_18810</name>
</gene>
<keyword evidence="5" id="KW-1185">Reference proteome</keyword>
<comment type="cofactor">
    <cofactor evidence="1 3">
        <name>pyridoxal 5'-phosphate</name>
        <dbReference type="ChEBI" id="CHEBI:597326"/>
    </cofactor>
</comment>
<evidence type="ECO:0000256" key="1">
    <source>
        <dbReference type="ARBA" id="ARBA00001933"/>
    </source>
</evidence>
<comment type="similarity">
    <text evidence="3">Belongs to the trans-sulfuration enzymes family.</text>
</comment>
<dbReference type="InterPro" id="IPR015424">
    <property type="entry name" value="PyrdxlP-dep_Trfase"/>
</dbReference>
<dbReference type="Gene3D" id="3.90.1150.10">
    <property type="entry name" value="Aspartate Aminotransferase, domain 1"/>
    <property type="match status" value="1"/>
</dbReference>
<dbReference type="SUPFAM" id="SSF53383">
    <property type="entry name" value="PLP-dependent transferases"/>
    <property type="match status" value="1"/>
</dbReference>
<sequence>MLEAVQKCKSAPAMCGTGISVIMSAVSLGHDESLIVQVGPTGRGGWEHYPEHFRRFGHLRLSVGLEDADDLLADLRQAVDAVMPAGGRVNKSRCRGCDPKVDPVVQPGSR</sequence>
<reference evidence="4" key="1">
    <citation type="journal article" date="2024" name="Int. J. Syst. Evol. Microbiol.">
        <title>Brooklawnia propionicigenes sp. nov., a facultatively anaerobic, propionate-producing bacterium isolated from a methanogenic reactor treating waste from cattle farms.</title>
        <authorList>
            <person name="Akita Y."/>
            <person name="Ueki A."/>
            <person name="Tonouchi A."/>
            <person name="Sugawara Y."/>
            <person name="Honma S."/>
            <person name="Kaku N."/>
            <person name="Ueki K."/>
        </authorList>
    </citation>
    <scope>NUCLEOTIDE SEQUENCE</scope>
    <source>
        <strain evidence="4">SH051</strain>
    </source>
</reference>
<evidence type="ECO:0000313" key="4">
    <source>
        <dbReference type="EMBL" id="BEH02600.1"/>
    </source>
</evidence>